<feature type="domain" description="ADP ribosyltransferase" evidence="5">
    <location>
        <begin position="225"/>
        <end position="381"/>
    </location>
</feature>
<dbReference type="PANTHER" id="PTHR45641:SF19">
    <property type="entry name" value="NEPHROCYSTIN-3"/>
    <property type="match status" value="1"/>
</dbReference>
<feature type="repeat" description="TPR" evidence="3">
    <location>
        <begin position="496"/>
        <end position="529"/>
    </location>
</feature>
<dbReference type="Proteomes" id="UP000663834">
    <property type="component" value="Unassembled WGS sequence"/>
</dbReference>
<dbReference type="Proteomes" id="UP000681720">
    <property type="component" value="Unassembled WGS sequence"/>
</dbReference>
<name>A0A816DS21_9BILA</name>
<sequence>MTETELSTSMKKTTAFHNNENGRRYLENFIVVWLDSDTISLKKVSQLREIVNSIQTFDNADECVNYLTGIRQEKVFFIISEELGEELVPLFNQLPQVKYIYVLRSKNELSDQRTQQYHKVCGLYETISLICVQMKHDACQCSNDLIAMSVIAPSFTTEQENNKQEATFMYSQLLNEILLEIETTELELEDLKMKLVELFREQYDGSNADLLIIDEFQRDYTSDKAIWWYTRECFLYRILNKALRIQDTEILYKLRFFIKDVHLQIKKLYSQSTFDTQLITVYRGQGMSNDEFENLRQNVGGLLSIHSFWSTSLDPQVPSLLVPSNDPDMQGVLFKIIIDLNLHDATYFANIALHSHFQIENEILFSMGSVFRILSVSKNTDNTWVVGIKLSGDEDVQLKTLREHMKKQIGGTKMGEYNLAKLLRLMGKYDEQERFFEIMLSDLSLFDDMPHVLAIIYNDLAGIYKHRRDFKNALNYYYKSLEIDEKNLPPTDQTFANLYNNIGSVHSNQGNLDQALVFLEKSLKIALERSAQDQQQIASTYNNIAEVYRKKDDHENSLKYHQLALNTAMKSLPSNHPSFSITYSNMGGSYYEQKDYEEALNYFNKALNIKNQCLPANHHSYSITYGNIALTLHKLGRNEEAFNNMVKAIEIASKTLSPEHPHLKDLQDDFEMICEDL</sequence>
<evidence type="ECO:0000256" key="3">
    <source>
        <dbReference type="PROSITE-ProRule" id="PRU00339"/>
    </source>
</evidence>
<feature type="repeat" description="TPR" evidence="3">
    <location>
        <begin position="580"/>
        <end position="613"/>
    </location>
</feature>
<evidence type="ECO:0000313" key="6">
    <source>
        <dbReference type="EMBL" id="CAF1638169.1"/>
    </source>
</evidence>
<keyword evidence="2 3" id="KW-0802">TPR repeat</keyword>
<evidence type="ECO:0000256" key="2">
    <source>
        <dbReference type="ARBA" id="ARBA00022803"/>
    </source>
</evidence>
<dbReference type="InterPro" id="IPR011990">
    <property type="entry name" value="TPR-like_helical_dom_sf"/>
</dbReference>
<dbReference type="InterPro" id="IPR019734">
    <property type="entry name" value="TPR_rpt"/>
</dbReference>
<dbReference type="EMBL" id="CAJOBJ010005332">
    <property type="protein sequence ID" value="CAF4028129.1"/>
    <property type="molecule type" value="Genomic_DNA"/>
</dbReference>
<feature type="repeat" description="TPR" evidence="3">
    <location>
        <begin position="454"/>
        <end position="487"/>
    </location>
</feature>
<feature type="coiled-coil region" evidence="4">
    <location>
        <begin position="174"/>
        <end position="201"/>
    </location>
</feature>
<comment type="caution">
    <text evidence="6">The sequence shown here is derived from an EMBL/GenBank/DDBJ whole genome shotgun (WGS) entry which is preliminary data.</text>
</comment>
<dbReference type="SUPFAM" id="SSF48452">
    <property type="entry name" value="TPR-like"/>
    <property type="match status" value="1"/>
</dbReference>
<evidence type="ECO:0000256" key="4">
    <source>
        <dbReference type="SAM" id="Coils"/>
    </source>
</evidence>
<keyword evidence="1" id="KW-0677">Repeat</keyword>
<dbReference type="SMART" id="SM00028">
    <property type="entry name" value="TPR"/>
    <property type="match status" value="5"/>
</dbReference>
<dbReference type="PROSITE" id="PS51996">
    <property type="entry name" value="TR_MART"/>
    <property type="match status" value="1"/>
</dbReference>
<gene>
    <name evidence="7" type="ORF">GIL414_LOCUS13256</name>
    <name evidence="6" type="ORF">KQP761_LOCUS27532</name>
</gene>
<organism evidence="6 8">
    <name type="scientific">Rotaria magnacalcarata</name>
    <dbReference type="NCBI Taxonomy" id="392030"/>
    <lineage>
        <taxon>Eukaryota</taxon>
        <taxon>Metazoa</taxon>
        <taxon>Spiralia</taxon>
        <taxon>Gnathifera</taxon>
        <taxon>Rotifera</taxon>
        <taxon>Eurotatoria</taxon>
        <taxon>Bdelloidea</taxon>
        <taxon>Philodinida</taxon>
        <taxon>Philodinidae</taxon>
        <taxon>Rotaria</taxon>
    </lineage>
</organism>
<dbReference type="EMBL" id="CAJNOW010015027">
    <property type="protein sequence ID" value="CAF1638169.1"/>
    <property type="molecule type" value="Genomic_DNA"/>
</dbReference>
<dbReference type="AlphaFoldDB" id="A0A816DS21"/>
<dbReference type="Gene3D" id="1.25.40.10">
    <property type="entry name" value="Tetratricopeptide repeat domain"/>
    <property type="match status" value="2"/>
</dbReference>
<dbReference type="Gene3D" id="3.90.176.10">
    <property type="entry name" value="Toxin ADP-ribosyltransferase, Chain A, domain 1"/>
    <property type="match status" value="1"/>
</dbReference>
<accession>A0A816DS21</accession>
<proteinExistence type="predicted"/>
<dbReference type="Pfam" id="PF03496">
    <property type="entry name" value="ADPrib_exo_Tox"/>
    <property type="match status" value="1"/>
</dbReference>
<protein>
    <recommendedName>
        <fullName evidence="5">ADP ribosyltransferase domain-containing protein</fullName>
    </recommendedName>
</protein>
<keyword evidence="4" id="KW-0175">Coiled coil</keyword>
<dbReference type="OrthoDB" id="765884at2759"/>
<evidence type="ECO:0000313" key="7">
    <source>
        <dbReference type="EMBL" id="CAF4028129.1"/>
    </source>
</evidence>
<evidence type="ECO:0000313" key="8">
    <source>
        <dbReference type="Proteomes" id="UP000663834"/>
    </source>
</evidence>
<dbReference type="Pfam" id="PF13424">
    <property type="entry name" value="TPR_12"/>
    <property type="match status" value="2"/>
</dbReference>
<evidence type="ECO:0000256" key="1">
    <source>
        <dbReference type="ARBA" id="ARBA00022737"/>
    </source>
</evidence>
<dbReference type="PROSITE" id="PS50005">
    <property type="entry name" value="TPR"/>
    <property type="match status" value="3"/>
</dbReference>
<dbReference type="SUPFAM" id="SSF56399">
    <property type="entry name" value="ADP-ribosylation"/>
    <property type="match status" value="1"/>
</dbReference>
<evidence type="ECO:0000259" key="5">
    <source>
        <dbReference type="Pfam" id="PF03496"/>
    </source>
</evidence>
<dbReference type="InterPro" id="IPR003540">
    <property type="entry name" value="ADP-ribosyltransferase"/>
</dbReference>
<dbReference type="PROSITE" id="PS50293">
    <property type="entry name" value="TPR_REGION"/>
    <property type="match status" value="1"/>
</dbReference>
<dbReference type="GO" id="GO:0005576">
    <property type="term" value="C:extracellular region"/>
    <property type="evidence" value="ECO:0007669"/>
    <property type="project" value="InterPro"/>
</dbReference>
<reference evidence="6" key="1">
    <citation type="submission" date="2021-02" db="EMBL/GenBank/DDBJ databases">
        <authorList>
            <person name="Nowell W R."/>
        </authorList>
    </citation>
    <scope>NUCLEOTIDE SEQUENCE</scope>
</reference>
<dbReference type="PANTHER" id="PTHR45641">
    <property type="entry name" value="TETRATRICOPEPTIDE REPEAT PROTEIN (AFU_ORTHOLOGUE AFUA_6G03870)"/>
    <property type="match status" value="1"/>
</dbReference>
<dbReference type="Pfam" id="PF13374">
    <property type="entry name" value="TPR_10"/>
    <property type="match status" value="1"/>
</dbReference>